<sequence>MSEFPQGRGIIIKLQKESFRMLMNFSGSFSIVSNIVQEGVSLRFDLHSSSGSSLSRPSQLVVMRFRSGKIAERNRATGIIAVDIRECAASIDFKACCVVMRFRSGKIAERNRATGIIDVDIRECAASLDFKACCEGPGAWAGNGGVLMSSNIIVRFARWGHHVAKECRHSRVALGSDLDGLYDDICISSRCGQARAKPAAVMSSKSIPMGDEMFIVTKLVNPTRNHIDSRWMRKFREFPSK</sequence>
<name>A0AAD7NL96_9AGAR</name>
<dbReference type="AlphaFoldDB" id="A0AAD7NL96"/>
<evidence type="ECO:0000313" key="1">
    <source>
        <dbReference type="EMBL" id="KAJ7765071.1"/>
    </source>
</evidence>
<reference evidence="1" key="1">
    <citation type="submission" date="2023-03" db="EMBL/GenBank/DDBJ databases">
        <title>Massive genome expansion in bonnet fungi (Mycena s.s.) driven by repeated elements and novel gene families across ecological guilds.</title>
        <authorList>
            <consortium name="Lawrence Berkeley National Laboratory"/>
            <person name="Harder C.B."/>
            <person name="Miyauchi S."/>
            <person name="Viragh M."/>
            <person name="Kuo A."/>
            <person name="Thoen E."/>
            <person name="Andreopoulos B."/>
            <person name="Lu D."/>
            <person name="Skrede I."/>
            <person name="Drula E."/>
            <person name="Henrissat B."/>
            <person name="Morin E."/>
            <person name="Kohler A."/>
            <person name="Barry K."/>
            <person name="LaButti K."/>
            <person name="Morin E."/>
            <person name="Salamov A."/>
            <person name="Lipzen A."/>
            <person name="Mereny Z."/>
            <person name="Hegedus B."/>
            <person name="Baldrian P."/>
            <person name="Stursova M."/>
            <person name="Weitz H."/>
            <person name="Taylor A."/>
            <person name="Grigoriev I.V."/>
            <person name="Nagy L.G."/>
            <person name="Martin F."/>
            <person name="Kauserud H."/>
        </authorList>
    </citation>
    <scope>NUCLEOTIDE SEQUENCE</scope>
    <source>
        <strain evidence="1">CBHHK188m</strain>
    </source>
</reference>
<protein>
    <submittedName>
        <fullName evidence="1">Uncharacterized protein</fullName>
    </submittedName>
</protein>
<dbReference type="Proteomes" id="UP001215280">
    <property type="component" value="Unassembled WGS sequence"/>
</dbReference>
<proteinExistence type="predicted"/>
<comment type="caution">
    <text evidence="1">The sequence shown here is derived from an EMBL/GenBank/DDBJ whole genome shotgun (WGS) entry which is preliminary data.</text>
</comment>
<keyword evidence="2" id="KW-1185">Reference proteome</keyword>
<evidence type="ECO:0000313" key="2">
    <source>
        <dbReference type="Proteomes" id="UP001215280"/>
    </source>
</evidence>
<gene>
    <name evidence="1" type="ORF">DFH07DRAFT_770326</name>
</gene>
<dbReference type="EMBL" id="JARJLG010000036">
    <property type="protein sequence ID" value="KAJ7765071.1"/>
    <property type="molecule type" value="Genomic_DNA"/>
</dbReference>
<organism evidence="1 2">
    <name type="scientific">Mycena maculata</name>
    <dbReference type="NCBI Taxonomy" id="230809"/>
    <lineage>
        <taxon>Eukaryota</taxon>
        <taxon>Fungi</taxon>
        <taxon>Dikarya</taxon>
        <taxon>Basidiomycota</taxon>
        <taxon>Agaricomycotina</taxon>
        <taxon>Agaricomycetes</taxon>
        <taxon>Agaricomycetidae</taxon>
        <taxon>Agaricales</taxon>
        <taxon>Marasmiineae</taxon>
        <taxon>Mycenaceae</taxon>
        <taxon>Mycena</taxon>
    </lineage>
</organism>
<accession>A0AAD7NL96</accession>